<keyword evidence="1" id="KW-1133">Transmembrane helix</keyword>
<evidence type="ECO:0008006" key="4">
    <source>
        <dbReference type="Google" id="ProtNLM"/>
    </source>
</evidence>
<name>A0ABV6E5R4_9ACTN</name>
<feature type="transmembrane region" description="Helical" evidence="1">
    <location>
        <begin position="47"/>
        <end position="70"/>
    </location>
</feature>
<reference evidence="2 3" key="1">
    <citation type="submission" date="2024-09" db="EMBL/GenBank/DDBJ databases">
        <authorList>
            <person name="Sun Q."/>
            <person name="Mori K."/>
        </authorList>
    </citation>
    <scope>NUCLEOTIDE SEQUENCE [LARGE SCALE GENOMIC DNA]</scope>
    <source>
        <strain evidence="2 3">CCM 8654</strain>
    </source>
</reference>
<accession>A0ABV6E5R4</accession>
<feature type="transmembrane region" description="Helical" evidence="1">
    <location>
        <begin position="76"/>
        <end position="95"/>
    </location>
</feature>
<dbReference type="EMBL" id="JBHLXH010000002">
    <property type="protein sequence ID" value="MFC0224144.1"/>
    <property type="molecule type" value="Genomic_DNA"/>
</dbReference>
<sequence>MSENPAPATVVPPPLVVAASLALVEALVMAGLGLLELANLRSVRLTMGVTTTAFFLAAGAGLAWCAWSLWRLRRWARGPVVMAQLIVLGLAWNLWADGPRLLSALLAVVGLVTVAGLVHPASTRVLEVDDPDRLL</sequence>
<comment type="caution">
    <text evidence="2">The sequence shown here is derived from an EMBL/GenBank/DDBJ whole genome shotgun (WGS) entry which is preliminary data.</text>
</comment>
<keyword evidence="3" id="KW-1185">Reference proteome</keyword>
<evidence type="ECO:0000313" key="2">
    <source>
        <dbReference type="EMBL" id="MFC0224144.1"/>
    </source>
</evidence>
<dbReference type="Proteomes" id="UP001589698">
    <property type="component" value="Unassembled WGS sequence"/>
</dbReference>
<organism evidence="2 3">
    <name type="scientific">Nocardioides zeicaulis</name>
    <dbReference type="NCBI Taxonomy" id="1776857"/>
    <lineage>
        <taxon>Bacteria</taxon>
        <taxon>Bacillati</taxon>
        <taxon>Actinomycetota</taxon>
        <taxon>Actinomycetes</taxon>
        <taxon>Propionibacteriales</taxon>
        <taxon>Nocardioidaceae</taxon>
        <taxon>Nocardioides</taxon>
    </lineage>
</organism>
<evidence type="ECO:0000256" key="1">
    <source>
        <dbReference type="SAM" id="Phobius"/>
    </source>
</evidence>
<dbReference type="RefSeq" id="WP_378519928.1">
    <property type="nucleotide sequence ID" value="NZ_CBCSDI010000059.1"/>
</dbReference>
<gene>
    <name evidence="2" type="ORF">ACFFJG_16785</name>
</gene>
<feature type="transmembrane region" description="Helical" evidence="1">
    <location>
        <begin position="15"/>
        <end position="35"/>
    </location>
</feature>
<evidence type="ECO:0000313" key="3">
    <source>
        <dbReference type="Proteomes" id="UP001589698"/>
    </source>
</evidence>
<keyword evidence="1" id="KW-0472">Membrane</keyword>
<protein>
    <recommendedName>
        <fullName evidence="4">DUF2568 domain-containing protein</fullName>
    </recommendedName>
</protein>
<feature type="transmembrane region" description="Helical" evidence="1">
    <location>
        <begin position="102"/>
        <end position="121"/>
    </location>
</feature>
<proteinExistence type="predicted"/>
<keyword evidence="1" id="KW-0812">Transmembrane</keyword>